<sequence length="639" mass="69083">MSDSSDALEPARGSSGFARRRLLLGAIAAPAAVAVPSLLPGSVAGRSTAHAAPVMPADPAAFDPDSPRFAIAVMPDTQYLFDEDRSDPAPVAETFRYLGEQRGLANVAFMTHLGDVTEHGTADEIELAGETFAALDGVVPYSVLGGNHDVSSDDQRGDTPYLQTFGPQRFSGSETFGGASPDGYNSYHIFRAAGRDWLVLAIDWRISDGGLAWAQGVLDEHSKLPAILTTHDLAFAGDDGQAALSSHGRRLWDRLIRSNDQIFMALGGHYWPPGRTVLTNDAGNDVHVHITNYQDRYYGGAGMIRLYQFDLVRNTIDVETFAPWFLTREADERPLLGAEVIELTDDVDRFSLALDTEQRFAGFAPVKLPPQRPPRRVTRPDTVAYWRFDAAGLGRAPRDGAPVADGLVARDLTRNGNDLVVRRLHSSGDDVLTHSSEHHRNAPAHASLRFDGGKNPDRGAVLEAVADAPVNSEKFLDGYTIEVFLKLPEPFVGDHAWMGVLSWQGRAGDAGKTAGYSQDESVCSLNLSGERFLQFVLYPHVQNASPTSWSHALPTGRWFHVAVVNDGERGVVWVEGSPIARNPAQPAHGIATLGKPFTIGATGSDDGSGQRFGQGFYGWIGDVRISDAALDPSEFLTAH</sequence>
<dbReference type="AlphaFoldDB" id="A0A6L9SDR0"/>
<dbReference type="Pfam" id="PF00149">
    <property type="entry name" value="Metallophos"/>
    <property type="match status" value="1"/>
</dbReference>
<keyword evidence="4" id="KW-1185">Reference proteome</keyword>
<dbReference type="PANTHER" id="PTHR43143">
    <property type="entry name" value="METALLOPHOSPHOESTERASE, CALCINEURIN SUPERFAMILY"/>
    <property type="match status" value="1"/>
</dbReference>
<dbReference type="Pfam" id="PF13385">
    <property type="entry name" value="Laminin_G_3"/>
    <property type="match status" value="1"/>
</dbReference>
<dbReference type="Proteomes" id="UP000475214">
    <property type="component" value="Unassembled WGS sequence"/>
</dbReference>
<organism evidence="3 4">
    <name type="scientific">Phytoactinopolyspora halotolerans</name>
    <dbReference type="NCBI Taxonomy" id="1981512"/>
    <lineage>
        <taxon>Bacteria</taxon>
        <taxon>Bacillati</taxon>
        <taxon>Actinomycetota</taxon>
        <taxon>Actinomycetes</taxon>
        <taxon>Jiangellales</taxon>
        <taxon>Jiangellaceae</taxon>
        <taxon>Phytoactinopolyspora</taxon>
    </lineage>
</organism>
<gene>
    <name evidence="3" type="ORF">G1H10_25495</name>
</gene>
<dbReference type="SUPFAM" id="SSF56300">
    <property type="entry name" value="Metallo-dependent phosphatases"/>
    <property type="match status" value="1"/>
</dbReference>
<comment type="caution">
    <text evidence="3">The sequence shown here is derived from an EMBL/GenBank/DDBJ whole genome shotgun (WGS) entry which is preliminary data.</text>
</comment>
<dbReference type="GO" id="GO:0016787">
    <property type="term" value="F:hydrolase activity"/>
    <property type="evidence" value="ECO:0007669"/>
    <property type="project" value="InterPro"/>
</dbReference>
<feature type="region of interest" description="Disordered" evidence="1">
    <location>
        <begin position="432"/>
        <end position="452"/>
    </location>
</feature>
<dbReference type="EMBL" id="JAAGOA010000023">
    <property type="protein sequence ID" value="NEE03525.1"/>
    <property type="molecule type" value="Genomic_DNA"/>
</dbReference>
<dbReference type="InterPro" id="IPR004843">
    <property type="entry name" value="Calcineurin-like_PHP"/>
</dbReference>
<dbReference type="InterPro" id="IPR029052">
    <property type="entry name" value="Metallo-depent_PP-like"/>
</dbReference>
<protein>
    <submittedName>
        <fullName evidence="3">Tat pathway signal sequence domain protein</fullName>
    </submittedName>
</protein>
<dbReference type="InterPro" id="IPR013320">
    <property type="entry name" value="ConA-like_dom_sf"/>
</dbReference>
<feature type="domain" description="Calcineurin-like phosphoesterase" evidence="2">
    <location>
        <begin position="72"/>
        <end position="255"/>
    </location>
</feature>
<proteinExistence type="predicted"/>
<dbReference type="InterPro" id="IPR006311">
    <property type="entry name" value="TAT_signal"/>
</dbReference>
<dbReference type="Gene3D" id="2.60.120.200">
    <property type="match status" value="1"/>
</dbReference>
<dbReference type="InterPro" id="IPR051918">
    <property type="entry name" value="STPP_CPPED1"/>
</dbReference>
<accession>A0A6L9SDR0</accession>
<dbReference type="PROSITE" id="PS51318">
    <property type="entry name" value="TAT"/>
    <property type="match status" value="1"/>
</dbReference>
<evidence type="ECO:0000313" key="3">
    <source>
        <dbReference type="EMBL" id="NEE03525.1"/>
    </source>
</evidence>
<evidence type="ECO:0000259" key="2">
    <source>
        <dbReference type="Pfam" id="PF00149"/>
    </source>
</evidence>
<evidence type="ECO:0000256" key="1">
    <source>
        <dbReference type="SAM" id="MobiDB-lite"/>
    </source>
</evidence>
<name>A0A6L9SDR0_9ACTN</name>
<dbReference type="SUPFAM" id="SSF49899">
    <property type="entry name" value="Concanavalin A-like lectins/glucanases"/>
    <property type="match status" value="1"/>
</dbReference>
<reference evidence="3 4" key="1">
    <citation type="submission" date="2020-02" db="EMBL/GenBank/DDBJ databases">
        <authorList>
            <person name="Li X.-J."/>
            <person name="Han X.-M."/>
        </authorList>
    </citation>
    <scope>NUCLEOTIDE SEQUENCE [LARGE SCALE GENOMIC DNA]</scope>
    <source>
        <strain evidence="3 4">CCTCC AB 2017055</strain>
    </source>
</reference>
<dbReference type="Gene3D" id="3.60.21.10">
    <property type="match status" value="1"/>
</dbReference>
<dbReference type="PANTHER" id="PTHR43143:SF5">
    <property type="entry name" value="SECRETED PROTEIN"/>
    <property type="match status" value="1"/>
</dbReference>
<evidence type="ECO:0000313" key="4">
    <source>
        <dbReference type="Proteomes" id="UP000475214"/>
    </source>
</evidence>